<keyword evidence="6" id="KW-1185">Reference proteome</keyword>
<dbReference type="PROSITE" id="PS00122">
    <property type="entry name" value="CARBOXYLESTERASE_B_1"/>
    <property type="match status" value="1"/>
</dbReference>
<sequence>MTWKTSVLTAIGLMGLMASPANAEPANLVYTDHGPVRGVVSQNEDVRSFQGIPFAAPPVGQLRWRPPQPAARWHDPLDASRPRSQCAQLAGLGTSESVDEDCLYLNVTTPAKQRKPLPVMVWVHGGGFTSGNGSMYDATKLVTQGDVIVVTVNYRLGPLGFLATPGLSAETPGVQSGDYGLEDQQAALRWVQRNAAAFGGDARNVTVFGESAGAAGVCMQLTSPTAAGLFQRAIGQSFSCTTRFPTKQEGEALGTQVATQLGCADVACLRAKPVKDLLTASPAAAPVIGGREFPLEPADALRQDRFSHVPVLWGSNLDEMRLFVGLRHDLIGKPVTAAEYEAYVRATYGPDAGRVLALYPVTKFESPSIALAAVQTDGGDPSVGGGLSTCPALRSYGLFTAPPRSIPLFTYQFVDRTAPAIASTPTFPGGAQHAAELNFLWGHLFGPPLTPQQEALSSTMVRYWTTFAHTGNPNGPGTPPWHHFRSTRNVQALGLDTVAPSDPAGPSNCAFWATVKPNAA</sequence>
<evidence type="ECO:0000259" key="4">
    <source>
        <dbReference type="Pfam" id="PF00135"/>
    </source>
</evidence>
<gene>
    <name evidence="5" type="ORF">EV192_1011188</name>
</gene>
<keyword evidence="3" id="KW-0732">Signal</keyword>
<feature type="signal peptide" evidence="3">
    <location>
        <begin position="1"/>
        <end position="23"/>
    </location>
</feature>
<comment type="similarity">
    <text evidence="1 3">Belongs to the type-B carboxylesterase/lipase family.</text>
</comment>
<evidence type="ECO:0000313" key="6">
    <source>
        <dbReference type="Proteomes" id="UP000295680"/>
    </source>
</evidence>
<feature type="chain" id="PRO_5021041659" description="Carboxylic ester hydrolase" evidence="3">
    <location>
        <begin position="24"/>
        <end position="520"/>
    </location>
</feature>
<dbReference type="InterPro" id="IPR050309">
    <property type="entry name" value="Type-B_Carboxylest/Lipase"/>
</dbReference>
<dbReference type="Pfam" id="PF00135">
    <property type="entry name" value="COesterase"/>
    <property type="match status" value="1"/>
</dbReference>
<reference evidence="5 6" key="1">
    <citation type="submission" date="2019-03" db="EMBL/GenBank/DDBJ databases">
        <title>Genomic Encyclopedia of Type Strains, Phase IV (KMG-IV): sequencing the most valuable type-strain genomes for metagenomic binning, comparative biology and taxonomic classification.</title>
        <authorList>
            <person name="Goeker M."/>
        </authorList>
    </citation>
    <scope>NUCLEOTIDE SEQUENCE [LARGE SCALE GENOMIC DNA]</scope>
    <source>
        <strain evidence="5 6">DSM 45934</strain>
    </source>
</reference>
<dbReference type="SUPFAM" id="SSF53474">
    <property type="entry name" value="alpha/beta-Hydrolases"/>
    <property type="match status" value="1"/>
</dbReference>
<dbReference type="Proteomes" id="UP000295680">
    <property type="component" value="Unassembled WGS sequence"/>
</dbReference>
<dbReference type="InterPro" id="IPR029058">
    <property type="entry name" value="AB_hydrolase_fold"/>
</dbReference>
<dbReference type="AlphaFoldDB" id="A0A4R2K667"/>
<dbReference type="InterPro" id="IPR019826">
    <property type="entry name" value="Carboxylesterase_B_AS"/>
</dbReference>
<comment type="caution">
    <text evidence="5">The sequence shown here is derived from an EMBL/GenBank/DDBJ whole genome shotgun (WGS) entry which is preliminary data.</text>
</comment>
<keyword evidence="2 3" id="KW-0378">Hydrolase</keyword>
<protein>
    <recommendedName>
        <fullName evidence="3">Carboxylic ester hydrolase</fullName>
        <ecNumber evidence="3">3.1.1.-</ecNumber>
    </recommendedName>
</protein>
<organism evidence="5 6">
    <name type="scientific">Actinocrispum wychmicini</name>
    <dbReference type="NCBI Taxonomy" id="1213861"/>
    <lineage>
        <taxon>Bacteria</taxon>
        <taxon>Bacillati</taxon>
        <taxon>Actinomycetota</taxon>
        <taxon>Actinomycetes</taxon>
        <taxon>Pseudonocardiales</taxon>
        <taxon>Pseudonocardiaceae</taxon>
        <taxon>Actinocrispum</taxon>
    </lineage>
</organism>
<dbReference type="EMBL" id="SLWS01000001">
    <property type="protein sequence ID" value="TCO65396.1"/>
    <property type="molecule type" value="Genomic_DNA"/>
</dbReference>
<dbReference type="OrthoDB" id="4308422at2"/>
<dbReference type="PANTHER" id="PTHR11559">
    <property type="entry name" value="CARBOXYLESTERASE"/>
    <property type="match status" value="1"/>
</dbReference>
<proteinExistence type="inferred from homology"/>
<accession>A0A4R2K667</accession>
<dbReference type="EC" id="3.1.1.-" evidence="3"/>
<dbReference type="GO" id="GO:0016787">
    <property type="term" value="F:hydrolase activity"/>
    <property type="evidence" value="ECO:0007669"/>
    <property type="project" value="UniProtKB-KW"/>
</dbReference>
<feature type="domain" description="Carboxylesterase type B" evidence="4">
    <location>
        <begin position="27"/>
        <end position="498"/>
    </location>
</feature>
<dbReference type="InterPro" id="IPR002018">
    <property type="entry name" value="CarbesteraseB"/>
</dbReference>
<evidence type="ECO:0000256" key="3">
    <source>
        <dbReference type="RuleBase" id="RU361235"/>
    </source>
</evidence>
<dbReference type="Gene3D" id="3.40.50.1820">
    <property type="entry name" value="alpha/beta hydrolase"/>
    <property type="match status" value="1"/>
</dbReference>
<evidence type="ECO:0000256" key="1">
    <source>
        <dbReference type="ARBA" id="ARBA00005964"/>
    </source>
</evidence>
<evidence type="ECO:0000256" key="2">
    <source>
        <dbReference type="ARBA" id="ARBA00022801"/>
    </source>
</evidence>
<evidence type="ECO:0000313" key="5">
    <source>
        <dbReference type="EMBL" id="TCO65396.1"/>
    </source>
</evidence>
<name>A0A4R2K667_9PSEU</name>
<dbReference type="RefSeq" id="WP_132111775.1">
    <property type="nucleotide sequence ID" value="NZ_SLWS01000001.1"/>
</dbReference>